<evidence type="ECO:0000313" key="3">
    <source>
        <dbReference type="EMBL" id="MFD1862049.1"/>
    </source>
</evidence>
<protein>
    <submittedName>
        <fullName evidence="3">Glucosaminidase domain-containing protein</fullName>
    </submittedName>
</protein>
<proteinExistence type="predicted"/>
<dbReference type="SUPFAM" id="SSF53955">
    <property type="entry name" value="Lysozyme-like"/>
    <property type="match status" value="1"/>
</dbReference>
<dbReference type="RefSeq" id="WP_204890899.1">
    <property type="nucleotide sequence ID" value="NZ_JBHUFW010000004.1"/>
</dbReference>
<keyword evidence="4" id="KW-1185">Reference proteome</keyword>
<feature type="signal peptide" evidence="1">
    <location>
        <begin position="1"/>
        <end position="21"/>
    </location>
</feature>
<name>A0ABW4QEQ9_9BACL</name>
<reference evidence="4" key="1">
    <citation type="journal article" date="2019" name="Int. J. Syst. Evol. Microbiol.">
        <title>The Global Catalogue of Microorganisms (GCM) 10K type strain sequencing project: providing services to taxonomists for standard genome sequencing and annotation.</title>
        <authorList>
            <consortium name="The Broad Institute Genomics Platform"/>
            <consortium name="The Broad Institute Genome Sequencing Center for Infectious Disease"/>
            <person name="Wu L."/>
            <person name="Ma J."/>
        </authorList>
    </citation>
    <scope>NUCLEOTIDE SEQUENCE [LARGE SCALE GENOMIC DNA]</scope>
    <source>
        <strain evidence="4">CGMCC 1.15475</strain>
    </source>
</reference>
<accession>A0ABW4QEQ9</accession>
<sequence>MTSPISSNWFQQMTMASMAQAAPAANPSSMSPLGGMGGDNALFMMILNAAMQSLQQSAPPEVSFLQTPMAMQGTGSFTPIQVIIQPMQSPVAGATPAVSPVSASIQPIDTRDVPTSLNDKSDFGFKPVQFIKLENTLEGKLSGSAQHFINAGKKYDIDPGLLTAIAIHETGNGSSRAVNEKNNVAGMMGKNGLRSYASIEDSIYDMARNLRKNYLNQGKDTIAEIGAKYAPVGAANDPTGLNNHWTKGVSQQFNNLT</sequence>
<dbReference type="InterPro" id="IPR023346">
    <property type="entry name" value="Lysozyme-like_dom_sf"/>
</dbReference>
<organism evidence="3 4">
    <name type="scientific">Planococcus chinensis</name>
    <dbReference type="NCBI Taxonomy" id="272917"/>
    <lineage>
        <taxon>Bacteria</taxon>
        <taxon>Bacillati</taxon>
        <taxon>Bacillota</taxon>
        <taxon>Bacilli</taxon>
        <taxon>Bacillales</taxon>
        <taxon>Caryophanaceae</taxon>
        <taxon>Planococcus</taxon>
    </lineage>
</organism>
<evidence type="ECO:0000256" key="1">
    <source>
        <dbReference type="SAM" id="SignalP"/>
    </source>
</evidence>
<dbReference type="Pfam" id="PF01832">
    <property type="entry name" value="Glucosaminidase"/>
    <property type="match status" value="1"/>
</dbReference>
<comment type="caution">
    <text evidence="3">The sequence shown here is derived from an EMBL/GenBank/DDBJ whole genome shotgun (WGS) entry which is preliminary data.</text>
</comment>
<evidence type="ECO:0000313" key="4">
    <source>
        <dbReference type="Proteomes" id="UP001597273"/>
    </source>
</evidence>
<dbReference type="Gene3D" id="1.10.530.10">
    <property type="match status" value="1"/>
</dbReference>
<dbReference type="InterPro" id="IPR002901">
    <property type="entry name" value="MGlyc_endo_b_GlcNAc-like_dom"/>
</dbReference>
<feature type="domain" description="Mannosyl-glycoprotein endo-beta-N-acetylglucosamidase-like" evidence="2">
    <location>
        <begin position="145"/>
        <end position="238"/>
    </location>
</feature>
<evidence type="ECO:0000259" key="2">
    <source>
        <dbReference type="Pfam" id="PF01832"/>
    </source>
</evidence>
<feature type="chain" id="PRO_5047541579" evidence="1">
    <location>
        <begin position="22"/>
        <end position="257"/>
    </location>
</feature>
<keyword evidence="1" id="KW-0732">Signal</keyword>
<gene>
    <name evidence="3" type="ORF">ACFSDB_03865</name>
</gene>
<dbReference type="Proteomes" id="UP001597273">
    <property type="component" value="Unassembled WGS sequence"/>
</dbReference>
<dbReference type="EMBL" id="JBHUFW010000004">
    <property type="protein sequence ID" value="MFD1862049.1"/>
    <property type="molecule type" value="Genomic_DNA"/>
</dbReference>